<proteinExistence type="predicted"/>
<evidence type="ECO:0000256" key="1">
    <source>
        <dbReference type="ARBA" id="ARBA00004196"/>
    </source>
</evidence>
<dbReference type="RefSeq" id="WP_111061619.1">
    <property type="nucleotide sequence ID" value="NZ_JBHUCU010000007.1"/>
</dbReference>
<reference evidence="4 5" key="1">
    <citation type="submission" date="2018-06" db="EMBL/GenBank/DDBJ databases">
        <title>The draft genome sequence of Crocinitomix sp. SM1701.</title>
        <authorList>
            <person name="Zhang X."/>
        </authorList>
    </citation>
    <scope>NUCLEOTIDE SEQUENCE [LARGE SCALE GENOMIC DNA]</scope>
    <source>
        <strain evidence="4 5">SM1701</strain>
    </source>
</reference>
<sequence>MRISIALILLLFFTYACDSKKDKGVLPQTKNITESVYASVKVRPKIVYYPQPIRSGVIKKIYGKEGDLVGKGQILFEITPTEIIKGQLNTAEINLQEAKSNYLGSDNLLKNIALEIQITKEQLSLDSTNFKRQERLKEKNLENKSEYDQAKSKYYTTQNQLGILRKKYTQSQINLKNNYKKAVSQTKTEKGQLNDFTIRSEIDGKIYTINKEEGDLISSQEIFAEIGSAEDFILEMDIDEVDITKIEVGDSVLIILDAYADQVFVATVHKIFPKKDDITQTFRVEGTFNKNPPKLYNGLSGEANIIVSKRKNTLVIPTAYLLANNMVLTANGEVSIKVGMKNLDFVEVLSGIDSTTTIFKAEE</sequence>
<comment type="caution">
    <text evidence="4">The sequence shown here is derived from an EMBL/GenBank/DDBJ whole genome shotgun (WGS) entry which is preliminary data.</text>
</comment>
<dbReference type="PANTHER" id="PTHR32347">
    <property type="entry name" value="EFFLUX SYSTEM COMPONENT YKNX-RELATED"/>
    <property type="match status" value="1"/>
</dbReference>
<evidence type="ECO:0000313" key="4">
    <source>
        <dbReference type="EMBL" id="PZE18718.1"/>
    </source>
</evidence>
<dbReference type="AlphaFoldDB" id="A0A2W1NVB0"/>
<dbReference type="OrthoDB" id="869610at2"/>
<comment type="subcellular location">
    <subcellularLocation>
        <location evidence="1">Cell envelope</location>
    </subcellularLocation>
</comment>
<dbReference type="SUPFAM" id="SSF111369">
    <property type="entry name" value="HlyD-like secretion proteins"/>
    <property type="match status" value="1"/>
</dbReference>
<keyword evidence="2" id="KW-0175">Coiled coil</keyword>
<protein>
    <submittedName>
        <fullName evidence="4">Efflux transporter periplasmic adaptor subunit</fullName>
    </submittedName>
</protein>
<keyword evidence="5" id="KW-1185">Reference proteome</keyword>
<name>A0A2W1NVB0_9FLAO</name>
<dbReference type="GO" id="GO:0030313">
    <property type="term" value="C:cell envelope"/>
    <property type="evidence" value="ECO:0007669"/>
    <property type="project" value="UniProtKB-SubCell"/>
</dbReference>
<dbReference type="Pfam" id="PF25954">
    <property type="entry name" value="Beta-barrel_RND_2"/>
    <property type="match status" value="1"/>
</dbReference>
<dbReference type="Gene3D" id="2.40.50.100">
    <property type="match status" value="1"/>
</dbReference>
<dbReference type="Gene3D" id="2.40.30.170">
    <property type="match status" value="1"/>
</dbReference>
<dbReference type="PROSITE" id="PS51257">
    <property type="entry name" value="PROKAR_LIPOPROTEIN"/>
    <property type="match status" value="1"/>
</dbReference>
<dbReference type="InterPro" id="IPR058792">
    <property type="entry name" value="Beta-barrel_RND_2"/>
</dbReference>
<evidence type="ECO:0000256" key="2">
    <source>
        <dbReference type="ARBA" id="ARBA00023054"/>
    </source>
</evidence>
<organism evidence="4 5">
    <name type="scientific">Putridiphycobacter roseus</name>
    <dbReference type="NCBI Taxonomy" id="2219161"/>
    <lineage>
        <taxon>Bacteria</taxon>
        <taxon>Pseudomonadati</taxon>
        <taxon>Bacteroidota</taxon>
        <taxon>Flavobacteriia</taxon>
        <taxon>Flavobacteriales</taxon>
        <taxon>Crocinitomicaceae</taxon>
        <taxon>Putridiphycobacter</taxon>
    </lineage>
</organism>
<evidence type="ECO:0000313" key="5">
    <source>
        <dbReference type="Proteomes" id="UP000249248"/>
    </source>
</evidence>
<dbReference type="Proteomes" id="UP000249248">
    <property type="component" value="Unassembled WGS sequence"/>
</dbReference>
<gene>
    <name evidence="4" type="ORF">DNU06_02495</name>
</gene>
<accession>A0A2W1NVB0</accession>
<evidence type="ECO:0000259" key="3">
    <source>
        <dbReference type="Pfam" id="PF25954"/>
    </source>
</evidence>
<feature type="domain" description="CusB-like beta-barrel" evidence="3">
    <location>
        <begin position="234"/>
        <end position="301"/>
    </location>
</feature>
<dbReference type="EMBL" id="QKSB01000001">
    <property type="protein sequence ID" value="PZE18718.1"/>
    <property type="molecule type" value="Genomic_DNA"/>
</dbReference>
<dbReference type="InterPro" id="IPR050465">
    <property type="entry name" value="UPF0194_transport"/>
</dbReference>